<evidence type="ECO:0000256" key="1">
    <source>
        <dbReference type="ARBA" id="ARBA00009477"/>
    </source>
</evidence>
<dbReference type="SUPFAM" id="SSF111369">
    <property type="entry name" value="HlyD-like secretion proteins"/>
    <property type="match status" value="1"/>
</dbReference>
<evidence type="ECO:0000313" key="5">
    <source>
        <dbReference type="Proteomes" id="UP001521181"/>
    </source>
</evidence>
<sequence>MAVLIPIPPAGAETPLVVETVIAQARVTAMTVELSGSVEAAEAVPVGFRSGGRITEIAADVGDQVLQAQILARLDDTQARAAEAAAEAQFAAAEAVLLQARQAQERITALTERGAATQAALDSATQALLAAQSGCDQAKAALNKARQASRDTVIRAPAAGIVIARAAEPAQIVGATQTVLTIARNGAGEAVFHAPDFAEIDDLLGKHIQLRILDGSDRRLAATISEISPMIFGQSGTIMVKARFDTPASGASLGAAVASEVSFALPATIGVPSGALMRAEGGPAVWVVNPATRQVALAPVKIDHFTDSSVELSEGLAAGAEVVTSGAQLLYPGRTVTSAGGKP</sequence>
<dbReference type="Gene3D" id="2.40.30.170">
    <property type="match status" value="1"/>
</dbReference>
<dbReference type="Proteomes" id="UP001521181">
    <property type="component" value="Unassembled WGS sequence"/>
</dbReference>
<comment type="caution">
    <text evidence="4">The sequence shown here is derived from an EMBL/GenBank/DDBJ whole genome shotgun (WGS) entry which is preliminary data.</text>
</comment>
<dbReference type="Gene3D" id="2.40.50.100">
    <property type="match status" value="1"/>
</dbReference>
<accession>A0ABS8Z005</accession>
<keyword evidence="5" id="KW-1185">Reference proteome</keyword>
<dbReference type="NCBIfam" id="TIGR01730">
    <property type="entry name" value="RND_mfp"/>
    <property type="match status" value="1"/>
</dbReference>
<dbReference type="InterPro" id="IPR058627">
    <property type="entry name" value="MdtA-like_C"/>
</dbReference>
<protein>
    <submittedName>
        <fullName evidence="4">Efflux RND transporter periplasmic adaptor subunit</fullName>
    </submittedName>
</protein>
<dbReference type="RefSeq" id="WP_233677312.1">
    <property type="nucleotide sequence ID" value="NZ_JAJUOS010000009.1"/>
</dbReference>
<proteinExistence type="inferred from homology"/>
<evidence type="ECO:0000256" key="2">
    <source>
        <dbReference type="SAM" id="Coils"/>
    </source>
</evidence>
<dbReference type="Gene3D" id="2.40.420.20">
    <property type="match status" value="1"/>
</dbReference>
<feature type="coiled-coil region" evidence="2">
    <location>
        <begin position="74"/>
        <end position="113"/>
    </location>
</feature>
<dbReference type="PANTHER" id="PTHR30469">
    <property type="entry name" value="MULTIDRUG RESISTANCE PROTEIN MDTA"/>
    <property type="match status" value="1"/>
</dbReference>
<organism evidence="4 5">
    <name type="scientific">Rhodobacter flavimaris</name>
    <dbReference type="NCBI Taxonomy" id="2907145"/>
    <lineage>
        <taxon>Bacteria</taxon>
        <taxon>Pseudomonadati</taxon>
        <taxon>Pseudomonadota</taxon>
        <taxon>Alphaproteobacteria</taxon>
        <taxon>Rhodobacterales</taxon>
        <taxon>Rhodobacter group</taxon>
        <taxon>Rhodobacter</taxon>
    </lineage>
</organism>
<dbReference type="Gene3D" id="1.10.287.470">
    <property type="entry name" value="Helix hairpin bin"/>
    <property type="match status" value="1"/>
</dbReference>
<dbReference type="Pfam" id="PF25967">
    <property type="entry name" value="RND-MFP_C"/>
    <property type="match status" value="1"/>
</dbReference>
<evidence type="ECO:0000313" key="4">
    <source>
        <dbReference type="EMBL" id="MCE5974346.1"/>
    </source>
</evidence>
<gene>
    <name evidence="4" type="ORF">LZA78_12700</name>
</gene>
<reference evidence="4 5" key="1">
    <citation type="submission" date="2021-12" db="EMBL/GenBank/DDBJ databases">
        <title>Sinirhodobacter sp. WL0062 is a bacterium isolated from seawater.</title>
        <authorList>
            <person name="Wang L."/>
            <person name="He W."/>
            <person name="Zhang D.-F."/>
        </authorList>
    </citation>
    <scope>NUCLEOTIDE SEQUENCE [LARGE SCALE GENOMIC DNA]</scope>
    <source>
        <strain evidence="4 5">WL0062</strain>
    </source>
</reference>
<evidence type="ECO:0000259" key="3">
    <source>
        <dbReference type="Pfam" id="PF25967"/>
    </source>
</evidence>
<dbReference type="InterPro" id="IPR006143">
    <property type="entry name" value="RND_pump_MFP"/>
</dbReference>
<name>A0ABS8Z005_9RHOB</name>
<keyword evidence="2" id="KW-0175">Coiled coil</keyword>
<feature type="domain" description="Multidrug resistance protein MdtA-like C-terminal permuted SH3" evidence="3">
    <location>
        <begin position="271"/>
        <end position="328"/>
    </location>
</feature>
<dbReference type="EMBL" id="JAJUOS010000009">
    <property type="protein sequence ID" value="MCE5974346.1"/>
    <property type="molecule type" value="Genomic_DNA"/>
</dbReference>
<comment type="similarity">
    <text evidence="1">Belongs to the membrane fusion protein (MFP) (TC 8.A.1) family.</text>
</comment>
<dbReference type="PANTHER" id="PTHR30469:SF38">
    <property type="entry name" value="HLYD FAMILY SECRETION PROTEIN"/>
    <property type="match status" value="1"/>
</dbReference>